<dbReference type="RefSeq" id="WP_104001610.1">
    <property type="nucleotide sequence ID" value="NZ_FNVQ01000001.1"/>
</dbReference>
<dbReference type="Proteomes" id="UP000236745">
    <property type="component" value="Unassembled WGS sequence"/>
</dbReference>
<dbReference type="Pfam" id="PF02653">
    <property type="entry name" value="BPD_transp_2"/>
    <property type="match status" value="1"/>
</dbReference>
<proteinExistence type="predicted"/>
<dbReference type="InterPro" id="IPR001851">
    <property type="entry name" value="ABC_transp_permease"/>
</dbReference>
<keyword evidence="3 6" id="KW-0812">Transmembrane</keyword>
<accession>A0A1H5V6M6</accession>
<evidence type="ECO:0000313" key="8">
    <source>
        <dbReference type="Proteomes" id="UP000236745"/>
    </source>
</evidence>
<feature type="transmembrane region" description="Helical" evidence="6">
    <location>
        <begin position="143"/>
        <end position="159"/>
    </location>
</feature>
<dbReference type="PANTHER" id="PTHR43370">
    <property type="entry name" value="SUGAR ABC TRANSPORTER INTEGRAL MEMBRANE PROTEIN-RELATED"/>
    <property type="match status" value="1"/>
</dbReference>
<keyword evidence="4 6" id="KW-1133">Transmembrane helix</keyword>
<dbReference type="GO" id="GO:0005886">
    <property type="term" value="C:plasma membrane"/>
    <property type="evidence" value="ECO:0007669"/>
    <property type="project" value="UniProtKB-SubCell"/>
</dbReference>
<dbReference type="CDD" id="cd06580">
    <property type="entry name" value="TM_PBP1_transp_TpRbsC_like"/>
    <property type="match status" value="1"/>
</dbReference>
<feature type="transmembrane region" description="Helical" evidence="6">
    <location>
        <begin position="91"/>
        <end position="110"/>
    </location>
</feature>
<dbReference type="OrthoDB" id="9792579at2"/>
<gene>
    <name evidence="7" type="ORF">SAMN05444390_101638</name>
</gene>
<sequence length="308" mass="32514">MDIDLISNILYAMVRTGTPLLLIALGELVCEKSGVLNLGQEGMVLMGAVAGFVAALLTGSLMLGFLLAIAAGIAMSLLFGFIALGLNANQVATGLALTIFGTGLSAFIGSDFVGKPITGLEPFALPLLSEIPLLGKMLFSQDMIVYLSFFLFAAVYWFFRSSRPGLIVKAVGENPHAANAIGLPVIRTRYLAVMFGGAMAGLAGGYLSIAYTPLWAENMSAGRGWIALALVVFASWKVERVLLGAWLFGLASILHLVFQGLGFSISSNLLATLPYVATILVLVLLSRNQVRARLLAPMSLGKPFHASS</sequence>
<protein>
    <submittedName>
        <fullName evidence="7">Nucleoside ABC transporter membrane protein</fullName>
    </submittedName>
</protein>
<evidence type="ECO:0000313" key="7">
    <source>
        <dbReference type="EMBL" id="SEF82979.1"/>
    </source>
</evidence>
<reference evidence="7 8" key="1">
    <citation type="submission" date="2016-10" db="EMBL/GenBank/DDBJ databases">
        <authorList>
            <person name="de Groot N.N."/>
        </authorList>
    </citation>
    <scope>NUCLEOTIDE SEQUENCE [LARGE SCALE GENOMIC DNA]</scope>
    <source>
        <strain evidence="7 8">DSM 22012</strain>
    </source>
</reference>
<evidence type="ECO:0000256" key="3">
    <source>
        <dbReference type="ARBA" id="ARBA00022692"/>
    </source>
</evidence>
<evidence type="ECO:0000256" key="6">
    <source>
        <dbReference type="SAM" id="Phobius"/>
    </source>
</evidence>
<evidence type="ECO:0000256" key="4">
    <source>
        <dbReference type="ARBA" id="ARBA00022989"/>
    </source>
</evidence>
<evidence type="ECO:0000256" key="2">
    <source>
        <dbReference type="ARBA" id="ARBA00022475"/>
    </source>
</evidence>
<feature type="transmembrane region" description="Helical" evidence="6">
    <location>
        <begin position="241"/>
        <end position="258"/>
    </location>
</feature>
<organism evidence="7 8">
    <name type="scientific">Marinobacterium lutimaris</name>
    <dbReference type="NCBI Taxonomy" id="568106"/>
    <lineage>
        <taxon>Bacteria</taxon>
        <taxon>Pseudomonadati</taxon>
        <taxon>Pseudomonadota</taxon>
        <taxon>Gammaproteobacteria</taxon>
        <taxon>Oceanospirillales</taxon>
        <taxon>Oceanospirillaceae</taxon>
        <taxon>Marinobacterium</taxon>
    </lineage>
</organism>
<feature type="transmembrane region" description="Helical" evidence="6">
    <location>
        <begin position="264"/>
        <end position="285"/>
    </location>
</feature>
<comment type="subcellular location">
    <subcellularLocation>
        <location evidence="1">Cell inner membrane</location>
        <topology evidence="1">Multi-pass membrane protein</topology>
    </subcellularLocation>
</comment>
<dbReference type="AlphaFoldDB" id="A0A1H5V6M6"/>
<feature type="transmembrane region" description="Helical" evidence="6">
    <location>
        <begin position="65"/>
        <end position="84"/>
    </location>
</feature>
<feature type="transmembrane region" description="Helical" evidence="6">
    <location>
        <begin position="42"/>
        <end position="59"/>
    </location>
</feature>
<evidence type="ECO:0000256" key="1">
    <source>
        <dbReference type="ARBA" id="ARBA00004429"/>
    </source>
</evidence>
<dbReference type="GO" id="GO:0022857">
    <property type="term" value="F:transmembrane transporter activity"/>
    <property type="evidence" value="ECO:0007669"/>
    <property type="project" value="InterPro"/>
</dbReference>
<keyword evidence="2" id="KW-1003">Cell membrane</keyword>
<feature type="transmembrane region" description="Helical" evidence="6">
    <location>
        <begin position="190"/>
        <end position="209"/>
    </location>
</feature>
<dbReference type="EMBL" id="FNVQ01000001">
    <property type="protein sequence ID" value="SEF82979.1"/>
    <property type="molecule type" value="Genomic_DNA"/>
</dbReference>
<evidence type="ECO:0000256" key="5">
    <source>
        <dbReference type="ARBA" id="ARBA00023136"/>
    </source>
</evidence>
<feature type="transmembrane region" description="Helical" evidence="6">
    <location>
        <begin position="215"/>
        <end position="234"/>
    </location>
</feature>
<keyword evidence="5 6" id="KW-0472">Membrane</keyword>
<feature type="transmembrane region" description="Helical" evidence="6">
    <location>
        <begin position="12"/>
        <end position="30"/>
    </location>
</feature>
<name>A0A1H5V6M6_9GAMM</name>
<keyword evidence="8" id="KW-1185">Reference proteome</keyword>
<dbReference type="PANTHER" id="PTHR43370:SF2">
    <property type="entry name" value="ABC TRANSPORTER PERMEASE PROTEIN"/>
    <property type="match status" value="1"/>
</dbReference>